<dbReference type="InterPro" id="IPR045851">
    <property type="entry name" value="AMP-bd_C_sf"/>
</dbReference>
<dbReference type="SUPFAM" id="SSF51735">
    <property type="entry name" value="NAD(P)-binding Rossmann-fold domains"/>
    <property type="match status" value="1"/>
</dbReference>
<dbReference type="PROSITE" id="PS00012">
    <property type="entry name" value="PHOSPHOPANTETHEINE"/>
    <property type="match status" value="1"/>
</dbReference>
<dbReference type="InterPro" id="IPR001242">
    <property type="entry name" value="Condensation_dom"/>
</dbReference>
<dbReference type="PROSITE" id="PS50075">
    <property type="entry name" value="CARRIER"/>
    <property type="match status" value="2"/>
</dbReference>
<accession>A0A895YF04</accession>
<dbReference type="Pfam" id="PF00501">
    <property type="entry name" value="AMP-binding"/>
    <property type="match status" value="2"/>
</dbReference>
<dbReference type="RefSeq" id="WP_239676112.1">
    <property type="nucleotide sequence ID" value="NZ_CP070499.1"/>
</dbReference>
<dbReference type="CDD" id="cd12116">
    <property type="entry name" value="A_NRPS_Ta1_like"/>
    <property type="match status" value="1"/>
</dbReference>
<dbReference type="PANTHER" id="PTHR45527">
    <property type="entry name" value="NONRIBOSOMAL PEPTIDE SYNTHETASE"/>
    <property type="match status" value="1"/>
</dbReference>
<evidence type="ECO:0000256" key="4">
    <source>
        <dbReference type="ARBA" id="ARBA00022598"/>
    </source>
</evidence>
<dbReference type="GO" id="GO:0005737">
    <property type="term" value="C:cytoplasm"/>
    <property type="evidence" value="ECO:0007669"/>
    <property type="project" value="TreeGrafter"/>
</dbReference>
<evidence type="ECO:0000259" key="6">
    <source>
        <dbReference type="PROSITE" id="PS50075"/>
    </source>
</evidence>
<evidence type="ECO:0000313" key="8">
    <source>
        <dbReference type="Proteomes" id="UP000662857"/>
    </source>
</evidence>
<dbReference type="CDD" id="cd19531">
    <property type="entry name" value="LCL_NRPS-like"/>
    <property type="match status" value="2"/>
</dbReference>
<dbReference type="InterPro" id="IPR006162">
    <property type="entry name" value="Ppantetheine_attach_site"/>
</dbReference>
<dbReference type="Gene3D" id="3.30.300.30">
    <property type="match status" value="2"/>
</dbReference>
<evidence type="ECO:0000313" key="7">
    <source>
        <dbReference type="EMBL" id="QSB13993.1"/>
    </source>
</evidence>
<dbReference type="InterPro" id="IPR023213">
    <property type="entry name" value="CAT-like_dom_sf"/>
</dbReference>
<dbReference type="InterPro" id="IPR010071">
    <property type="entry name" value="AA_adenyl_dom"/>
</dbReference>
<feature type="domain" description="Carrier" evidence="6">
    <location>
        <begin position="2048"/>
        <end position="2123"/>
    </location>
</feature>
<dbReference type="InterPro" id="IPR036736">
    <property type="entry name" value="ACP-like_sf"/>
</dbReference>
<evidence type="ECO:0000256" key="5">
    <source>
        <dbReference type="SAM" id="MobiDB-lite"/>
    </source>
</evidence>
<dbReference type="PROSITE" id="PS00455">
    <property type="entry name" value="AMP_BINDING"/>
    <property type="match status" value="2"/>
</dbReference>
<dbReference type="Gene3D" id="3.40.50.720">
    <property type="entry name" value="NAD(P)-binding Rossmann-like Domain"/>
    <property type="match status" value="1"/>
</dbReference>
<dbReference type="FunFam" id="3.40.50.12780:FF:000012">
    <property type="entry name" value="Non-ribosomal peptide synthetase"/>
    <property type="match status" value="1"/>
</dbReference>
<dbReference type="Pfam" id="PF00550">
    <property type="entry name" value="PP-binding"/>
    <property type="match status" value="2"/>
</dbReference>
<dbReference type="Gene3D" id="3.40.50.12780">
    <property type="entry name" value="N-terminal domain of ligase-like"/>
    <property type="match status" value="1"/>
</dbReference>
<dbReference type="InterPro" id="IPR000873">
    <property type="entry name" value="AMP-dep_synth/lig_dom"/>
</dbReference>
<dbReference type="InterPro" id="IPR036291">
    <property type="entry name" value="NAD(P)-bd_dom_sf"/>
</dbReference>
<dbReference type="PANTHER" id="PTHR45527:SF1">
    <property type="entry name" value="FATTY ACID SYNTHASE"/>
    <property type="match status" value="1"/>
</dbReference>
<dbReference type="GO" id="GO:0008610">
    <property type="term" value="P:lipid biosynthetic process"/>
    <property type="evidence" value="ECO:0007669"/>
    <property type="project" value="UniProtKB-ARBA"/>
</dbReference>
<dbReference type="GO" id="GO:0016874">
    <property type="term" value="F:ligase activity"/>
    <property type="evidence" value="ECO:0007669"/>
    <property type="project" value="UniProtKB-KW"/>
</dbReference>
<dbReference type="GO" id="GO:0031177">
    <property type="term" value="F:phosphopantetheine binding"/>
    <property type="evidence" value="ECO:0007669"/>
    <property type="project" value="InterPro"/>
</dbReference>
<dbReference type="Pfam" id="PF07993">
    <property type="entry name" value="NAD_binding_4"/>
    <property type="match status" value="1"/>
</dbReference>
<dbReference type="EMBL" id="CP070499">
    <property type="protein sequence ID" value="QSB13993.1"/>
    <property type="molecule type" value="Genomic_DNA"/>
</dbReference>
<dbReference type="Proteomes" id="UP000662857">
    <property type="component" value="Chromosome"/>
</dbReference>
<dbReference type="NCBIfam" id="TIGR01733">
    <property type="entry name" value="AA-adenyl-dom"/>
    <property type="match status" value="2"/>
</dbReference>
<dbReference type="InterPro" id="IPR013120">
    <property type="entry name" value="FAR_NAD-bd"/>
</dbReference>
<dbReference type="Gene3D" id="1.10.1200.10">
    <property type="entry name" value="ACP-like"/>
    <property type="match status" value="2"/>
</dbReference>
<dbReference type="SMART" id="SM00823">
    <property type="entry name" value="PKS_PP"/>
    <property type="match status" value="2"/>
</dbReference>
<dbReference type="FunFam" id="3.40.50.980:FF:000001">
    <property type="entry name" value="Non-ribosomal peptide synthetase"/>
    <property type="match status" value="1"/>
</dbReference>
<dbReference type="SUPFAM" id="SSF56801">
    <property type="entry name" value="Acetyl-CoA synthetase-like"/>
    <property type="match status" value="2"/>
</dbReference>
<evidence type="ECO:0000256" key="1">
    <source>
        <dbReference type="ARBA" id="ARBA00001957"/>
    </source>
</evidence>
<keyword evidence="4" id="KW-0436">Ligase</keyword>
<dbReference type="Gene3D" id="2.30.38.10">
    <property type="entry name" value="Luciferase, Domain 3"/>
    <property type="match status" value="1"/>
</dbReference>
<feature type="region of interest" description="Disordered" evidence="5">
    <location>
        <begin position="2312"/>
        <end position="2332"/>
    </location>
</feature>
<dbReference type="InterPro" id="IPR020806">
    <property type="entry name" value="PKS_PP-bd"/>
</dbReference>
<dbReference type="GO" id="GO:0072330">
    <property type="term" value="P:monocarboxylic acid biosynthetic process"/>
    <property type="evidence" value="ECO:0007669"/>
    <property type="project" value="UniProtKB-ARBA"/>
</dbReference>
<dbReference type="InterPro" id="IPR020845">
    <property type="entry name" value="AMP-binding_CS"/>
</dbReference>
<dbReference type="GO" id="GO:0044550">
    <property type="term" value="P:secondary metabolite biosynthetic process"/>
    <property type="evidence" value="ECO:0007669"/>
    <property type="project" value="UniProtKB-ARBA"/>
</dbReference>
<keyword evidence="2" id="KW-0596">Phosphopantetheine</keyword>
<dbReference type="InterPro" id="IPR025110">
    <property type="entry name" value="AMP-bd_C"/>
</dbReference>
<name>A0A895YF04_9ACTN</name>
<dbReference type="FunFam" id="1.10.1200.10:FF:000016">
    <property type="entry name" value="Non-ribosomal peptide synthase"/>
    <property type="match status" value="2"/>
</dbReference>
<dbReference type="CDD" id="cd05235">
    <property type="entry name" value="SDR_e1"/>
    <property type="match status" value="1"/>
</dbReference>
<feature type="region of interest" description="Disordered" evidence="5">
    <location>
        <begin position="2523"/>
        <end position="2548"/>
    </location>
</feature>
<dbReference type="Gene3D" id="3.40.50.980">
    <property type="match status" value="2"/>
</dbReference>
<dbReference type="FunFam" id="3.30.300.30:FF:000010">
    <property type="entry name" value="Enterobactin synthetase component F"/>
    <property type="match status" value="1"/>
</dbReference>
<protein>
    <submittedName>
        <fullName evidence="7">Amino acid adenylation domain-containing protein</fullName>
    </submittedName>
</protein>
<dbReference type="KEGG" id="nhy:JQS43_21005"/>
<dbReference type="SUPFAM" id="SSF52777">
    <property type="entry name" value="CoA-dependent acyltransferases"/>
    <property type="match status" value="4"/>
</dbReference>
<dbReference type="Pfam" id="PF13193">
    <property type="entry name" value="AMP-binding_C"/>
    <property type="match status" value="2"/>
</dbReference>
<organism evidence="7 8">
    <name type="scientific">Natronosporangium hydrolyticum</name>
    <dbReference type="NCBI Taxonomy" id="2811111"/>
    <lineage>
        <taxon>Bacteria</taxon>
        <taxon>Bacillati</taxon>
        <taxon>Actinomycetota</taxon>
        <taxon>Actinomycetes</taxon>
        <taxon>Micromonosporales</taxon>
        <taxon>Micromonosporaceae</taxon>
        <taxon>Natronosporangium</taxon>
    </lineage>
</organism>
<sequence>MTLAAAAGSNQHAYLLPASYGQRRLWFLDLLEPASNAAYIEHGALRMRGRLDRSVLQRALDVLVARHEPLRTQFIDVDGEPAQAVVPELSVPIEVETVTGVPAGATTEQISSALADQIRGFVRSPFDVSRAPLFRARLFRLADDDHVLVAAFYHAIYDQLSGGLFVQELLASYDALLAGTELKLPELPIQYGDFAAWQRDWIGGEEESEQLSYWQQRLAGLPPLELPTDRTRPAAQTFEGATVSRQLPVELLTRLEAMAREHNATLFMTLMAALTAVLGRHSGQKDFGVGTPVSGRESPGLASLIGFFVNNLVIRADLAGDPTFSTLLSRTRDQCLAGYARAEVPFERVLERLRPARDLARSPLFSVMFVANQNPLPSLSATELSTELFRVDPHTAKFDLVVTSIPEAAGGLVLTAEYNRSLYERATAERLLEHVAKFLAAVAADPQQRVSAVSLLDAEETARLRALGTGTQTAVPNQMLPEVVRAHARLDPCREAVRGCSGTLSYGELVDHADRIAGALRAAGVQPGQRIGVALPRDRDLPATLLAVMSCGAAYVPLDPALPAPRLERMIEDSGLTLIVTGAGDDPMPAAGPHRMPLAAALAGEVADRLVPKGEVPTPVPENPIDGIAYVIYTSGSTGVPKGVAVSHRNLLNLLASMAERPGLSADDHFAAVTTVSFDIAGLELLGPLWVGGSVDVVPRDVAGDGAALADYLAESGATVMQGTPTSWQMLLDAGWRPGPGLRIWCGGEALPPELANALAGGGAPVWNLYGPTETTIWSTAARIRGGEPWVPLGQPISNTELLVVDEQLRRVPVGVPGELLIGGVGVAVGYWQQPELTGQRFVVHPEGLHRGRVYRTGDIVRWRDGSSLEYLGRADQQVKIRGHRVELAEVESTLRALPEVRDAAASIQNTPAGPRLVGYVIPVDGTDVPVPAALRAACQRRLPEYMVPGSYVTLTEFPRTSNGKLDRAGLPEPEADLASVGYVGPRSEQERALAEIVAQVLGIDQVGVSDDFFEIGGHSLLAARVVSRIRERLGVAAGVRMVFDHPTVAALASALAASPTTGASAAQTPPRLPRQARADGVFELPASAGQRRLWVLHQLDPDSSGAYLLAGAVRLTGLVDRAGLERAWAAVVGRHEALRTSFEAHDGEPVQVVHPDLHVPLEFVDLANVADPAAAAEVLMHERLTVPFFLDNPPLVRVTLVRIAETEHLLLLSMHHSIGDQQSTTIVVGDLVSAYEQALGGDEPQWSTSPIQFADAAAEHERQLADDSGAADLAYWVERLSELPVLDLPTDRPRPPALSYRGRQLHREIAASVVSRLSENARGRGATAFMAAVASFQLMLHRYSGQRDFGVATPVAGRVASTEQVVGYFANTLILRADLTTSRTLADVLDQVRDTCLDAYAHADTPFDVLVERLGVARDLSRTPLAQVGIAMAEPAPPSHRTFGGLRAEPIRFDPGVAKTDLTVTVVPEVHGGWRLVAEYATDIFDSSTVERMLAHLELLLEEIGGELDRPLSSLPSMPRAEAELLTQWAQGPVEEIPQSTLPDLFERHVAERPDQVVVIHGEQELSFAELNRRANQLAHLLIDAGVGADDLIAVVVERSVEMVVAVLAVHKAGGAYLPIDPSYPPERVALLIEDAAAELVLTQGRFADRISAPQARVIRLDDEPAVDHPTSNPPRRCGPGDLAYVIYTSGSTGTPKGVCVEHRSVVNLWLTRHLAGLHAESRVLQFAPFSFDVSVLEMVFTLFGGAPLVIPEPADLAGGVEIVQLINRQRVTFTFIPPSLLAHLAPEHLPTVEVVGSGGEDCPAEVAEAWGGRKRFLIGYGPTECTVFSTVTDEIVGGGHPPIGRPIVNTIARVYDPELRPCPVGVPGELYLGGAGLARGYLRRPDQTAVAFLTHPGTNERLYRTGDVVRWLPDGNLEFIGRIDDQVKVRGFRIELGEIAAAMRTHPLVAEAVAAIREDSPNDQRIVGYVTMPSEPAAADEAGPELPARDLLAAQVREAVQERLPQYMVPAAVVVLPTLPLTPNGKVDRRALPAPDSHGTRRAYVAPRTGTERRLARLMAEALKVEQVGREDDFFSLGGHSLLAARLHAKVRQLWGVELPLRVLFERPQVAALAEYLDQAGAIDLATAAAEHAATLHAEVSLPADIQPIGQVQWPSGASVCLVTGATGFLGGSLVEQLVASGETVWCLVRGADDAEAQQRLEQRLAELHRWSPEWRSRVRAIAGDLGALRFGLAEGDFVALARQIDVIYHCGALVDFSRPYSMLREVNVQGTVEVLRLATLERPIPVHYVSTMSVFAGLAEPGEEAGLAPDRLCEGHLPDNPPPPQDSGYAQSKWVAEKIVALARSRGLPVAVYRPGRIGGDRHTGICSTDDLVSQVIRACVVTGLVPDRGMATDLVPVDYLAAAICRLAGRRASNGRTFHFSLARKVRIAELAEVLVSRGWPARRVPPTEWYAAVLAALEEGDDRLAPVAMVYGPMIESGDGIPDEPVFDTTNTRRLLGEELPPPVVDAEVLGRYVDTMTTTGFLSPPSTPSPVNGRPTNDGRKR</sequence>
<dbReference type="InterPro" id="IPR042099">
    <property type="entry name" value="ANL_N_sf"/>
</dbReference>
<keyword evidence="8" id="KW-1185">Reference proteome</keyword>
<feature type="domain" description="Carrier" evidence="6">
    <location>
        <begin position="985"/>
        <end position="1060"/>
    </location>
</feature>
<dbReference type="GO" id="GO:0043041">
    <property type="term" value="P:amino acid activation for nonribosomal peptide biosynthetic process"/>
    <property type="evidence" value="ECO:0007669"/>
    <property type="project" value="TreeGrafter"/>
</dbReference>
<dbReference type="Gene3D" id="3.30.559.30">
    <property type="entry name" value="Nonribosomal peptide synthetase, condensation domain"/>
    <property type="match status" value="2"/>
</dbReference>
<keyword evidence="3" id="KW-0597">Phosphoprotein</keyword>
<reference evidence="7" key="1">
    <citation type="submission" date="2021-02" db="EMBL/GenBank/DDBJ databases">
        <title>Natrosporangium hydrolyticum gen. nov., sp. nov, a haloalkaliphilic actinobacterium from a soda solonchak soil.</title>
        <authorList>
            <person name="Sorokin D.Y."/>
            <person name="Khijniak T.V."/>
            <person name="Zakharycheva A.P."/>
            <person name="Boueva O.V."/>
            <person name="Ariskina E.V."/>
            <person name="Hahnke R.L."/>
            <person name="Bunk B."/>
            <person name="Sproer C."/>
            <person name="Schumann P."/>
            <person name="Evtushenko L.I."/>
            <person name="Kublanov I.V."/>
        </authorList>
    </citation>
    <scope>NUCLEOTIDE SEQUENCE</scope>
    <source>
        <strain evidence="7">DSM 106523</strain>
    </source>
</reference>
<dbReference type="SUPFAM" id="SSF47336">
    <property type="entry name" value="ACP-like"/>
    <property type="match status" value="2"/>
</dbReference>
<evidence type="ECO:0000256" key="3">
    <source>
        <dbReference type="ARBA" id="ARBA00022553"/>
    </source>
</evidence>
<dbReference type="NCBIfam" id="TIGR01746">
    <property type="entry name" value="Thioester-redct"/>
    <property type="match status" value="1"/>
</dbReference>
<dbReference type="InterPro" id="IPR010080">
    <property type="entry name" value="Thioester_reductase-like_dom"/>
</dbReference>
<comment type="cofactor">
    <cofactor evidence="1">
        <name>pantetheine 4'-phosphate</name>
        <dbReference type="ChEBI" id="CHEBI:47942"/>
    </cofactor>
</comment>
<dbReference type="InterPro" id="IPR009081">
    <property type="entry name" value="PP-bd_ACP"/>
</dbReference>
<gene>
    <name evidence="7" type="ORF">JQS43_21005</name>
</gene>
<dbReference type="Pfam" id="PF00668">
    <property type="entry name" value="Condensation"/>
    <property type="match status" value="2"/>
</dbReference>
<dbReference type="Gene3D" id="3.30.559.10">
    <property type="entry name" value="Chloramphenicol acetyltransferase-like domain"/>
    <property type="match status" value="2"/>
</dbReference>
<proteinExistence type="predicted"/>
<dbReference type="CDD" id="cd05930">
    <property type="entry name" value="A_NRPS"/>
    <property type="match status" value="1"/>
</dbReference>
<evidence type="ECO:0000256" key="2">
    <source>
        <dbReference type="ARBA" id="ARBA00022450"/>
    </source>
</evidence>